<evidence type="ECO:0000256" key="10">
    <source>
        <dbReference type="ARBA" id="ARBA00022958"/>
    </source>
</evidence>
<keyword evidence="10 12" id="KW-0630">Potassium</keyword>
<evidence type="ECO:0000256" key="5">
    <source>
        <dbReference type="ARBA" id="ARBA00022723"/>
    </source>
</evidence>
<evidence type="ECO:0000256" key="11">
    <source>
        <dbReference type="ARBA" id="ARBA00023277"/>
    </source>
</evidence>
<evidence type="ECO:0000313" key="15">
    <source>
        <dbReference type="Proteomes" id="UP000013085"/>
    </source>
</evidence>
<feature type="binding site" evidence="12">
    <location>
        <position position="188"/>
    </location>
    <ligand>
        <name>ATP</name>
        <dbReference type="ChEBI" id="CHEBI:30616"/>
    </ligand>
</feature>
<dbReference type="Pfam" id="PF00294">
    <property type="entry name" value="PfkB"/>
    <property type="match status" value="1"/>
</dbReference>
<protein>
    <recommendedName>
        <fullName evidence="3 12">Ribokinase</fullName>
        <shortName evidence="12">RK</shortName>
        <ecNumber evidence="2 12">2.7.1.15</ecNumber>
    </recommendedName>
</protein>
<evidence type="ECO:0000256" key="4">
    <source>
        <dbReference type="ARBA" id="ARBA00022679"/>
    </source>
</evidence>
<dbReference type="UniPathway" id="UPA00916">
    <property type="reaction ID" value="UER00889"/>
</dbReference>
<evidence type="ECO:0000313" key="14">
    <source>
        <dbReference type="EMBL" id="ENZ19223.1"/>
    </source>
</evidence>
<accession>A0A0E2HU07</accession>
<dbReference type="GO" id="GO:0019303">
    <property type="term" value="P:D-ribose catabolic process"/>
    <property type="evidence" value="ECO:0007669"/>
    <property type="project" value="UniProtKB-UniRule"/>
</dbReference>
<dbReference type="HAMAP" id="MF_01987">
    <property type="entry name" value="Ribokinase"/>
    <property type="match status" value="1"/>
</dbReference>
<evidence type="ECO:0000256" key="3">
    <source>
        <dbReference type="ARBA" id="ARBA00016943"/>
    </source>
</evidence>
<gene>
    <name evidence="12" type="primary">rbsK</name>
    <name evidence="14" type="ORF">HMPREF1090_00607</name>
</gene>
<dbReference type="PANTHER" id="PTHR10584">
    <property type="entry name" value="SUGAR KINASE"/>
    <property type="match status" value="1"/>
</dbReference>
<dbReference type="AlphaFoldDB" id="A0A0E2HU07"/>
<evidence type="ECO:0000256" key="12">
    <source>
        <dbReference type="HAMAP-Rule" id="MF_01987"/>
    </source>
</evidence>
<keyword evidence="12" id="KW-0963">Cytoplasm</keyword>
<dbReference type="InterPro" id="IPR029056">
    <property type="entry name" value="Ribokinase-like"/>
</dbReference>
<dbReference type="PANTHER" id="PTHR10584:SF166">
    <property type="entry name" value="RIBOKINASE"/>
    <property type="match status" value="1"/>
</dbReference>
<evidence type="ECO:0000259" key="13">
    <source>
        <dbReference type="Pfam" id="PF00294"/>
    </source>
</evidence>
<sequence>MRDCGRDYICVIGSLNYDIIMKQKRMPLLGETYTADSITYSGGGKGANQAVQCAKLGIDTIMVGKVGRDAFGDTLVDKLKDYGVDCSCIGRSGSPTGVGVVHALEDGTVYASIITGANFDITSREIDGLDELVRSSRIIILQLEIPTGVVEHIIRKAKQYHVYTILNAAPAKEMDREVLKMVDCLIVNETEASFYAGADMTDGDMVRAHADRLRQLTDGTVIVTLGSKGSILLGEEGAVPIDPVKVERVTESTGAGDSYIGAFAYGKFKGMTDLQACCFAARAASVTVTKIGAQEAMPCLSEMNESRLPDV</sequence>
<comment type="caution">
    <text evidence="14">The sequence shown here is derived from an EMBL/GenBank/DDBJ whole genome shotgun (WGS) entry which is preliminary data.</text>
</comment>
<comment type="pathway">
    <text evidence="12">Carbohydrate metabolism; D-ribose degradation; D-ribose 5-phosphate from beta-D-ribopyranose: step 2/2.</text>
</comment>
<feature type="active site" description="Proton acceptor" evidence="12">
    <location>
        <position position="257"/>
    </location>
</feature>
<dbReference type="InterPro" id="IPR002139">
    <property type="entry name" value="Ribo/fructo_kinase"/>
</dbReference>
<comment type="similarity">
    <text evidence="1">Belongs to the carbohydrate kinase pfkB family.</text>
</comment>
<evidence type="ECO:0000256" key="8">
    <source>
        <dbReference type="ARBA" id="ARBA00022840"/>
    </source>
</evidence>
<evidence type="ECO:0000256" key="9">
    <source>
        <dbReference type="ARBA" id="ARBA00022842"/>
    </source>
</evidence>
<dbReference type="InterPro" id="IPR002173">
    <property type="entry name" value="Carboh/pur_kinase_PfkB_CS"/>
</dbReference>
<feature type="binding site" evidence="12">
    <location>
        <begin position="16"/>
        <end position="18"/>
    </location>
    <ligand>
        <name>substrate</name>
    </ligand>
</feature>
<evidence type="ECO:0000256" key="7">
    <source>
        <dbReference type="ARBA" id="ARBA00022777"/>
    </source>
</evidence>
<keyword evidence="4 12" id="KW-0808">Transferase</keyword>
<dbReference type="EMBL" id="AGYR01000005">
    <property type="protein sequence ID" value="ENZ19223.1"/>
    <property type="molecule type" value="Genomic_DNA"/>
</dbReference>
<feature type="binding site" evidence="12">
    <location>
        <begin position="44"/>
        <end position="48"/>
    </location>
    <ligand>
        <name>substrate</name>
    </ligand>
</feature>
<comment type="similarity">
    <text evidence="12">Belongs to the carbohydrate kinase PfkB family. Ribokinase subfamily.</text>
</comment>
<evidence type="ECO:0000256" key="1">
    <source>
        <dbReference type="ARBA" id="ARBA00005380"/>
    </source>
</evidence>
<keyword evidence="6 12" id="KW-0547">Nucleotide-binding</keyword>
<dbReference type="HOGENOM" id="CLU_027634_2_1_9"/>
<dbReference type="GO" id="GO:0005524">
    <property type="term" value="F:ATP binding"/>
    <property type="evidence" value="ECO:0007669"/>
    <property type="project" value="UniProtKB-UniRule"/>
</dbReference>
<proteinExistence type="inferred from homology"/>
<dbReference type="GO" id="GO:0004747">
    <property type="term" value="F:ribokinase activity"/>
    <property type="evidence" value="ECO:0007669"/>
    <property type="project" value="UniProtKB-UniRule"/>
</dbReference>
<name>A0A0E2HU07_9FIRM</name>
<keyword evidence="9 12" id="KW-0460">Magnesium</keyword>
<feature type="binding site" evidence="12">
    <location>
        <position position="290"/>
    </location>
    <ligand>
        <name>K(+)</name>
        <dbReference type="ChEBI" id="CHEBI:29103"/>
    </ligand>
</feature>
<dbReference type="CDD" id="cd01174">
    <property type="entry name" value="ribokinase"/>
    <property type="match status" value="1"/>
</dbReference>
<dbReference type="Proteomes" id="UP000013085">
    <property type="component" value="Unassembled WGS sequence"/>
</dbReference>
<dbReference type="PROSITE" id="PS00583">
    <property type="entry name" value="PFKB_KINASES_1"/>
    <property type="match status" value="1"/>
</dbReference>
<feature type="binding site" evidence="12">
    <location>
        <position position="257"/>
    </location>
    <ligand>
        <name>substrate</name>
    </ligand>
</feature>
<feature type="binding site" evidence="12">
    <location>
        <begin position="224"/>
        <end position="229"/>
    </location>
    <ligand>
        <name>ATP</name>
        <dbReference type="ChEBI" id="CHEBI:30616"/>
    </ligand>
</feature>
<keyword evidence="7 12" id="KW-0418">Kinase</keyword>
<keyword evidence="8 12" id="KW-0067">ATP-binding</keyword>
<dbReference type="GO" id="GO:0005737">
    <property type="term" value="C:cytoplasm"/>
    <property type="evidence" value="ECO:0007669"/>
    <property type="project" value="UniProtKB-SubCell"/>
</dbReference>
<evidence type="ECO:0000256" key="6">
    <source>
        <dbReference type="ARBA" id="ARBA00022741"/>
    </source>
</evidence>
<dbReference type="GO" id="GO:0046872">
    <property type="term" value="F:metal ion binding"/>
    <property type="evidence" value="ECO:0007669"/>
    <property type="project" value="UniProtKB-KW"/>
</dbReference>
<dbReference type="RefSeq" id="WP_002594362.1">
    <property type="nucleotide sequence ID" value="NZ_KB850987.1"/>
</dbReference>
<comment type="subunit">
    <text evidence="12">Homodimer.</text>
</comment>
<comment type="catalytic activity">
    <reaction evidence="12">
        <text>D-ribose + ATP = D-ribose 5-phosphate + ADP + H(+)</text>
        <dbReference type="Rhea" id="RHEA:13697"/>
        <dbReference type="ChEBI" id="CHEBI:15378"/>
        <dbReference type="ChEBI" id="CHEBI:30616"/>
        <dbReference type="ChEBI" id="CHEBI:47013"/>
        <dbReference type="ChEBI" id="CHEBI:78346"/>
        <dbReference type="ChEBI" id="CHEBI:456216"/>
        <dbReference type="EC" id="2.7.1.15"/>
    </reaction>
</comment>
<dbReference type="InterPro" id="IPR011611">
    <property type="entry name" value="PfkB_dom"/>
</dbReference>
<keyword evidence="5 12" id="KW-0479">Metal-binding</keyword>
<dbReference type="PATRIC" id="fig|999408.3.peg.649"/>
<feature type="binding site" evidence="12">
    <location>
        <position position="253"/>
    </location>
    <ligand>
        <name>K(+)</name>
        <dbReference type="ChEBI" id="CHEBI:29103"/>
    </ligand>
</feature>
<dbReference type="PRINTS" id="PR00990">
    <property type="entry name" value="RIBOKINASE"/>
</dbReference>
<comment type="cofactor">
    <cofactor evidence="12">
        <name>Mg(2+)</name>
        <dbReference type="ChEBI" id="CHEBI:18420"/>
    </cofactor>
    <text evidence="12">Requires a divalent cation, most likely magnesium in vivo, as an electrophilic catalyst to aid phosphoryl group transfer. It is the chelate of the metal and the nucleotide that is the actual substrate.</text>
</comment>
<dbReference type="Gene3D" id="3.40.1190.20">
    <property type="match status" value="1"/>
</dbReference>
<comment type="caution">
    <text evidence="12">Lacks conserved residue(s) required for the propagation of feature annotation.</text>
</comment>
<feature type="binding site" evidence="12">
    <location>
        <position position="287"/>
    </location>
    <ligand>
        <name>K(+)</name>
        <dbReference type="ChEBI" id="CHEBI:29103"/>
    </ligand>
</feature>
<comment type="subcellular location">
    <subcellularLocation>
        <location evidence="12">Cytoplasm</location>
    </subcellularLocation>
</comment>
<feature type="binding site" evidence="12">
    <location>
        <begin position="256"/>
        <end position="257"/>
    </location>
    <ligand>
        <name>ATP</name>
        <dbReference type="ChEBI" id="CHEBI:30616"/>
    </ligand>
</feature>
<evidence type="ECO:0000256" key="2">
    <source>
        <dbReference type="ARBA" id="ARBA00012035"/>
    </source>
</evidence>
<feature type="domain" description="Carbohydrate kinase PfkB" evidence="13">
    <location>
        <begin position="7"/>
        <end position="298"/>
    </location>
</feature>
<comment type="activity regulation">
    <text evidence="12">Activated by a monovalent cation that binds near, but not in, the active site. The most likely occupant of the site in vivo is potassium. Ion binding induces a conformational change that may alter substrate affinity.</text>
</comment>
<feature type="binding site" evidence="12">
    <location>
        <position position="292"/>
    </location>
    <ligand>
        <name>K(+)</name>
        <dbReference type="ChEBI" id="CHEBI:29103"/>
    </ligand>
</feature>
<keyword evidence="11 12" id="KW-0119">Carbohydrate metabolism</keyword>
<organism evidence="14 15">
    <name type="scientific">[Clostridium] clostridioforme 90A8</name>
    <dbReference type="NCBI Taxonomy" id="999408"/>
    <lineage>
        <taxon>Bacteria</taxon>
        <taxon>Bacillati</taxon>
        <taxon>Bacillota</taxon>
        <taxon>Clostridia</taxon>
        <taxon>Lachnospirales</taxon>
        <taxon>Lachnospiraceae</taxon>
        <taxon>Enterocloster</taxon>
    </lineage>
</organism>
<comment type="function">
    <text evidence="12">Catalyzes the phosphorylation of ribose at O-5 in a reaction requiring ATP and magnesium. The resulting D-ribose-5-phosphate can then be used either for sythesis of nucleotides, histidine, and tryptophan, or as a component of the pentose phosphate pathway.</text>
</comment>
<reference evidence="14 15" key="1">
    <citation type="submission" date="2013-01" db="EMBL/GenBank/DDBJ databases">
        <title>The Genome Sequence of Clostridium clostridioforme 90A8.</title>
        <authorList>
            <consortium name="The Broad Institute Genome Sequencing Platform"/>
            <person name="Earl A."/>
            <person name="Ward D."/>
            <person name="Feldgarden M."/>
            <person name="Gevers D."/>
            <person name="Courvalin P."/>
            <person name="Lambert T."/>
            <person name="Walker B."/>
            <person name="Young S.K."/>
            <person name="Zeng Q."/>
            <person name="Gargeya S."/>
            <person name="Fitzgerald M."/>
            <person name="Haas B."/>
            <person name="Abouelleil A."/>
            <person name="Alvarado L."/>
            <person name="Arachchi H.M."/>
            <person name="Berlin A.M."/>
            <person name="Chapman S.B."/>
            <person name="Dewar J."/>
            <person name="Goldberg J."/>
            <person name="Griggs A."/>
            <person name="Gujja S."/>
            <person name="Hansen M."/>
            <person name="Howarth C."/>
            <person name="Imamovic A."/>
            <person name="Larimer J."/>
            <person name="McCowan C."/>
            <person name="Murphy C."/>
            <person name="Neiman D."/>
            <person name="Pearson M."/>
            <person name="Priest M."/>
            <person name="Roberts A."/>
            <person name="Saif S."/>
            <person name="Shea T."/>
            <person name="Sisk P."/>
            <person name="Sykes S."/>
            <person name="Wortman J."/>
            <person name="Nusbaum C."/>
            <person name="Birren B."/>
        </authorList>
    </citation>
    <scope>NUCLEOTIDE SEQUENCE [LARGE SCALE GENOMIC DNA]</scope>
    <source>
        <strain evidence="14 15">90A8</strain>
    </source>
</reference>
<dbReference type="InterPro" id="IPR011877">
    <property type="entry name" value="Ribokinase"/>
</dbReference>
<dbReference type="SUPFAM" id="SSF53613">
    <property type="entry name" value="Ribokinase-like"/>
    <property type="match status" value="1"/>
</dbReference>
<feature type="binding site" evidence="12">
    <location>
        <position position="144"/>
    </location>
    <ligand>
        <name>substrate</name>
    </ligand>
</feature>
<dbReference type="EC" id="2.7.1.15" evidence="2 12"/>